<sequence length="84" mass="9352">MQPEEIKRLIEAGLAGSEAFVDGDGAHFLACVVCPAFAGKSRLQKQQMVYDTVRTRLLDGTLHALSVKAYTPEEWDQLDQDENK</sequence>
<dbReference type="InterPro" id="IPR002634">
    <property type="entry name" value="BolA"/>
</dbReference>
<proteinExistence type="inferred from homology"/>
<dbReference type="InterPro" id="IPR050961">
    <property type="entry name" value="BolA/IbaG_stress_morph_reg"/>
</dbReference>
<gene>
    <name evidence="3" type="primary">ibaG</name>
    <name evidence="3" type="ORF">AQUSIP_05530</name>
</gene>
<evidence type="ECO:0000313" key="4">
    <source>
        <dbReference type="Proteomes" id="UP000324194"/>
    </source>
</evidence>
<dbReference type="Gene3D" id="3.30.300.90">
    <property type="entry name" value="BolA-like"/>
    <property type="match status" value="1"/>
</dbReference>
<evidence type="ECO:0000256" key="2">
    <source>
        <dbReference type="RuleBase" id="RU003860"/>
    </source>
</evidence>
<organism evidence="3 4">
    <name type="scientific">Aquicella siphonis</name>
    <dbReference type="NCBI Taxonomy" id="254247"/>
    <lineage>
        <taxon>Bacteria</taxon>
        <taxon>Pseudomonadati</taxon>
        <taxon>Pseudomonadota</taxon>
        <taxon>Gammaproteobacteria</taxon>
        <taxon>Legionellales</taxon>
        <taxon>Coxiellaceae</taxon>
        <taxon>Aquicella</taxon>
    </lineage>
</organism>
<dbReference type="Pfam" id="PF01722">
    <property type="entry name" value="BolA"/>
    <property type="match status" value="1"/>
</dbReference>
<dbReference type="OrthoDB" id="9801469at2"/>
<dbReference type="KEGG" id="asip:AQUSIP_05530"/>
<protein>
    <submittedName>
        <fullName evidence="3">Acid stress protein IbaG</fullName>
    </submittedName>
</protein>
<dbReference type="PANTHER" id="PTHR46229:SF2">
    <property type="entry name" value="BOLA-LIKE PROTEIN 1"/>
    <property type="match status" value="1"/>
</dbReference>
<dbReference type="AlphaFoldDB" id="A0A5E4PF75"/>
<reference evidence="3 4" key="1">
    <citation type="submission" date="2019-08" db="EMBL/GenBank/DDBJ databases">
        <authorList>
            <person name="Guy L."/>
        </authorList>
    </citation>
    <scope>NUCLEOTIDE SEQUENCE [LARGE SCALE GENOMIC DNA]</scope>
    <source>
        <strain evidence="3 4">SGT-108</strain>
    </source>
</reference>
<accession>A0A5E4PF75</accession>
<keyword evidence="4" id="KW-1185">Reference proteome</keyword>
<dbReference type="InterPro" id="IPR036065">
    <property type="entry name" value="BolA-like_sf"/>
</dbReference>
<evidence type="ECO:0000313" key="3">
    <source>
        <dbReference type="EMBL" id="VVC75265.1"/>
    </source>
</evidence>
<dbReference type="EMBL" id="LR699119">
    <property type="protein sequence ID" value="VVC75265.1"/>
    <property type="molecule type" value="Genomic_DNA"/>
</dbReference>
<dbReference type="PANTHER" id="PTHR46229">
    <property type="entry name" value="BOLA TRANSCRIPTION REGULATOR"/>
    <property type="match status" value="1"/>
</dbReference>
<comment type="similarity">
    <text evidence="1 2">Belongs to the BolA/IbaG family.</text>
</comment>
<dbReference type="PIRSF" id="PIRSF003113">
    <property type="entry name" value="BolA"/>
    <property type="match status" value="1"/>
</dbReference>
<dbReference type="Proteomes" id="UP000324194">
    <property type="component" value="Chromosome 1"/>
</dbReference>
<evidence type="ECO:0000256" key="1">
    <source>
        <dbReference type="ARBA" id="ARBA00005578"/>
    </source>
</evidence>
<name>A0A5E4PF75_9COXI</name>
<dbReference type="RefSeq" id="WP_148338392.1">
    <property type="nucleotide sequence ID" value="NZ_LR699119.1"/>
</dbReference>
<dbReference type="SUPFAM" id="SSF82657">
    <property type="entry name" value="BolA-like"/>
    <property type="match status" value="1"/>
</dbReference>